<evidence type="ECO:0000256" key="6">
    <source>
        <dbReference type="ARBA" id="ARBA00023204"/>
    </source>
</evidence>
<evidence type="ECO:0000259" key="9">
    <source>
        <dbReference type="Pfam" id="PF11967"/>
    </source>
</evidence>
<keyword evidence="5 8" id="KW-0233">DNA recombination</keyword>
<dbReference type="STRING" id="706570.PT85_08570"/>
<dbReference type="InterPro" id="IPR042242">
    <property type="entry name" value="RecO_C"/>
</dbReference>
<accession>A0A0B3C0J4</accession>
<dbReference type="AlphaFoldDB" id="A0A0B3C0J4"/>
<dbReference type="RefSeq" id="WP_039606443.1">
    <property type="nucleotide sequence ID" value="NZ_FMUP01000006.1"/>
</dbReference>
<keyword evidence="6 8" id="KW-0234">DNA repair</keyword>
<evidence type="ECO:0000313" key="11">
    <source>
        <dbReference type="Proteomes" id="UP000030980"/>
    </source>
</evidence>
<dbReference type="InterPro" id="IPR037278">
    <property type="entry name" value="ARFGAP/RecO"/>
</dbReference>
<evidence type="ECO:0000256" key="7">
    <source>
        <dbReference type="ARBA" id="ARBA00033409"/>
    </source>
</evidence>
<evidence type="ECO:0000256" key="4">
    <source>
        <dbReference type="ARBA" id="ARBA00022763"/>
    </source>
</evidence>
<dbReference type="Pfam" id="PF11967">
    <property type="entry name" value="RecO_N"/>
    <property type="match status" value="1"/>
</dbReference>
<dbReference type="Pfam" id="PF02565">
    <property type="entry name" value="RecO_C"/>
    <property type="match status" value="1"/>
</dbReference>
<dbReference type="InterPro" id="IPR012340">
    <property type="entry name" value="NA-bd_OB-fold"/>
</dbReference>
<gene>
    <name evidence="8" type="primary">recO</name>
    <name evidence="10" type="ORF">PT85_08570</name>
</gene>
<dbReference type="Gene3D" id="1.20.1440.120">
    <property type="entry name" value="Recombination protein O, C-terminal domain"/>
    <property type="match status" value="1"/>
</dbReference>
<evidence type="ECO:0000256" key="1">
    <source>
        <dbReference type="ARBA" id="ARBA00003065"/>
    </source>
</evidence>
<comment type="similarity">
    <text evidence="2 8">Belongs to the RecO family.</text>
</comment>
<reference evidence="10 11" key="1">
    <citation type="submission" date="2014-11" db="EMBL/GenBank/DDBJ databases">
        <title>Genome sequence of Pseudomonas tuomuerensis JCM 14085.</title>
        <authorList>
            <person name="Shin S.-K."/>
            <person name="Yi H."/>
        </authorList>
    </citation>
    <scope>NUCLEOTIDE SEQUENCE [LARGE SCALE GENOMIC DNA]</scope>
    <source>
        <strain evidence="10 11">JCM 14085</strain>
    </source>
</reference>
<dbReference type="PANTHER" id="PTHR33991">
    <property type="entry name" value="DNA REPAIR PROTEIN RECO"/>
    <property type="match status" value="1"/>
</dbReference>
<sequence>MSQAGAPQSAFVLHSRPYKETSALVDLFTPEGRLRAVLRSARGKSGSQARPFLPLEIELRGKGELKTVARLEPNGIPNLLHGDVLFSGLYLNELLIRLLPAHDPHPALFEHYALTLQALATGRPLQPLLRTFEWRLLDELGYGFALDHDVQGQPLVAEVWYRLLPESGLEAVDHLQPGLFLGRDLRALADADWEQPTTLATAKRLMRQALAPHLGGRPLVSRELFMNLKEPPRA</sequence>
<dbReference type="HAMAP" id="MF_00201">
    <property type="entry name" value="RecO"/>
    <property type="match status" value="1"/>
</dbReference>
<comment type="caution">
    <text evidence="10">The sequence shown here is derived from an EMBL/GenBank/DDBJ whole genome shotgun (WGS) entry which is preliminary data.</text>
</comment>
<protein>
    <recommendedName>
        <fullName evidence="3 8">DNA repair protein RecO</fullName>
    </recommendedName>
    <alternativeName>
        <fullName evidence="7 8">Recombination protein O</fullName>
    </alternativeName>
</protein>
<comment type="function">
    <text evidence="1 8">Involved in DNA repair and RecF pathway recombination.</text>
</comment>
<dbReference type="NCBIfam" id="TIGR00613">
    <property type="entry name" value="reco"/>
    <property type="match status" value="1"/>
</dbReference>
<keyword evidence="4 8" id="KW-0227">DNA damage</keyword>
<organism evidence="10 11">
    <name type="scientific">Pseudomonas flexibilis</name>
    <dbReference type="NCBI Taxonomy" id="706570"/>
    <lineage>
        <taxon>Bacteria</taxon>
        <taxon>Pseudomonadati</taxon>
        <taxon>Pseudomonadota</taxon>
        <taxon>Gammaproteobacteria</taxon>
        <taxon>Pseudomonadales</taxon>
        <taxon>Pseudomonadaceae</taxon>
        <taxon>Pseudomonas</taxon>
    </lineage>
</organism>
<proteinExistence type="inferred from homology"/>
<feature type="domain" description="DNA replication/recombination mediator RecO N-terminal" evidence="9">
    <location>
        <begin position="8"/>
        <end position="73"/>
    </location>
</feature>
<dbReference type="PANTHER" id="PTHR33991:SF1">
    <property type="entry name" value="DNA REPAIR PROTEIN RECO"/>
    <property type="match status" value="1"/>
</dbReference>
<dbReference type="GO" id="GO:0043590">
    <property type="term" value="C:bacterial nucleoid"/>
    <property type="evidence" value="ECO:0007669"/>
    <property type="project" value="TreeGrafter"/>
</dbReference>
<name>A0A0B3C0J4_9PSED</name>
<evidence type="ECO:0000313" key="10">
    <source>
        <dbReference type="EMBL" id="KHO65077.1"/>
    </source>
</evidence>
<dbReference type="InterPro" id="IPR003717">
    <property type="entry name" value="RecO"/>
</dbReference>
<evidence type="ECO:0000256" key="3">
    <source>
        <dbReference type="ARBA" id="ARBA00021310"/>
    </source>
</evidence>
<dbReference type="SUPFAM" id="SSF50249">
    <property type="entry name" value="Nucleic acid-binding proteins"/>
    <property type="match status" value="1"/>
</dbReference>
<dbReference type="GO" id="GO:0006310">
    <property type="term" value="P:DNA recombination"/>
    <property type="evidence" value="ECO:0007669"/>
    <property type="project" value="UniProtKB-UniRule"/>
</dbReference>
<dbReference type="InterPro" id="IPR022572">
    <property type="entry name" value="DNA_rep/recomb_RecO_N"/>
</dbReference>
<dbReference type="Proteomes" id="UP000030980">
    <property type="component" value="Unassembled WGS sequence"/>
</dbReference>
<dbReference type="Gene3D" id="2.40.50.140">
    <property type="entry name" value="Nucleic acid-binding proteins"/>
    <property type="match status" value="1"/>
</dbReference>
<evidence type="ECO:0000256" key="2">
    <source>
        <dbReference type="ARBA" id="ARBA00007452"/>
    </source>
</evidence>
<dbReference type="GO" id="GO:0006302">
    <property type="term" value="P:double-strand break repair"/>
    <property type="evidence" value="ECO:0007669"/>
    <property type="project" value="TreeGrafter"/>
</dbReference>
<evidence type="ECO:0000256" key="8">
    <source>
        <dbReference type="HAMAP-Rule" id="MF_00201"/>
    </source>
</evidence>
<dbReference type="SUPFAM" id="SSF57863">
    <property type="entry name" value="ArfGap/RecO-like zinc finger"/>
    <property type="match status" value="1"/>
</dbReference>
<keyword evidence="11" id="KW-1185">Reference proteome</keyword>
<dbReference type="EMBL" id="JTAK01000003">
    <property type="protein sequence ID" value="KHO65077.1"/>
    <property type="molecule type" value="Genomic_DNA"/>
</dbReference>
<evidence type="ECO:0000256" key="5">
    <source>
        <dbReference type="ARBA" id="ARBA00023172"/>
    </source>
</evidence>
<dbReference type="OrthoDB" id="9804792at2"/>